<sequence>MALKPLTDIPPRLRRNYLFAQLDFVLNESLESVTFLTEEFVAQTYNEIFPVPLEDDLEYFGTDLLDVIEKNFPQTTFTVVRTGLRGILRNKNINQPIASATSPSLDTPAHVTGITESPTIQYLDTLKNASVPNRTSNPNRSTDEESVEPETKSSFGSNSASDADSAYSTSEMHQVILQKQRTESLPSSDSRENANVSKYHAQISPTKSFELESFSHMSYNDAQVLPTFIACNHINAPAVATTSQICMPTPPGFDTQVLAKKLLNITSPPEELRGKGKTSQREQLADDNLNHYGNMNMDSEEAYISNEERIDKNYASSHQIMDLEAIIKSDYLKLVSDSDSQRLGKSGAPGFGRTDLRNTDETMSPRDTDEDPITENDNPDDIPSQSTTKDPLYLGLLVGVPPPGCHATKPKPLYSSMARKSKESNEGDLFDLLEQVSHAKEEVLSAFRSQNAQDSLRPCYSKNLNDLTSVSVDSGVGISFGRFDCPTLESESNYADIGHNQEQSSSELHNSFYEFEFEFDEEFNADGKQSCAFKNSQKVTMEAEKNSTLSIAIDVPYVPIPVPCNIHLGNEQIPHYYLHHRFVENYEEASAYRNALVKNINSTIMDVDWIVSEWAAQFPNINTIVEVLCAMKEEFPKGCTTEELCTFDQEIRARQRNERLNQFPWSFEYLFESCMIFMENDRLKVSKEISFPNFIFLRKNFVSNFYRLLHSMGGSAKIKDLIPSLKFTIPKNSSCSPVDILHICNRYPLLFTLETHSDIDGRLFEQAQVHLNELIPEWRIILDCDRTVMGGILCDCCACNPNIINR</sequence>
<protein>
    <submittedName>
        <fullName evidence="2">Uncharacterized protein</fullName>
    </submittedName>
</protein>
<organism evidence="2 3">
    <name type="scientific">Ditylenchus destructor</name>
    <dbReference type="NCBI Taxonomy" id="166010"/>
    <lineage>
        <taxon>Eukaryota</taxon>
        <taxon>Metazoa</taxon>
        <taxon>Ecdysozoa</taxon>
        <taxon>Nematoda</taxon>
        <taxon>Chromadorea</taxon>
        <taxon>Rhabditida</taxon>
        <taxon>Tylenchina</taxon>
        <taxon>Tylenchomorpha</taxon>
        <taxon>Sphaerularioidea</taxon>
        <taxon>Anguinidae</taxon>
        <taxon>Anguininae</taxon>
        <taxon>Ditylenchus</taxon>
    </lineage>
</organism>
<proteinExistence type="predicted"/>
<feature type="compositionally biased region" description="Polar residues" evidence="1">
    <location>
        <begin position="177"/>
        <end position="196"/>
    </location>
</feature>
<dbReference type="EMBL" id="JAKKPZ010000002">
    <property type="protein sequence ID" value="KAI1725971.1"/>
    <property type="molecule type" value="Genomic_DNA"/>
</dbReference>
<feature type="compositionally biased region" description="Acidic residues" evidence="1">
    <location>
        <begin position="368"/>
        <end position="380"/>
    </location>
</feature>
<accession>A0AAD4R688</accession>
<reference evidence="2" key="1">
    <citation type="submission" date="2022-01" db="EMBL/GenBank/DDBJ databases">
        <title>Genome Sequence Resource for Two Populations of Ditylenchus destructor, the Migratory Endoparasitic Phytonematode.</title>
        <authorList>
            <person name="Zhang H."/>
            <person name="Lin R."/>
            <person name="Xie B."/>
        </authorList>
    </citation>
    <scope>NUCLEOTIDE SEQUENCE</scope>
    <source>
        <strain evidence="2">BazhouSP</strain>
    </source>
</reference>
<evidence type="ECO:0000256" key="1">
    <source>
        <dbReference type="SAM" id="MobiDB-lite"/>
    </source>
</evidence>
<dbReference type="AlphaFoldDB" id="A0AAD4R688"/>
<evidence type="ECO:0000313" key="2">
    <source>
        <dbReference type="EMBL" id="KAI1725971.1"/>
    </source>
</evidence>
<feature type="region of interest" description="Disordered" evidence="1">
    <location>
        <begin position="339"/>
        <end position="389"/>
    </location>
</feature>
<comment type="caution">
    <text evidence="2">The sequence shown here is derived from an EMBL/GenBank/DDBJ whole genome shotgun (WGS) entry which is preliminary data.</text>
</comment>
<feature type="compositionally biased region" description="Low complexity" evidence="1">
    <location>
        <begin position="153"/>
        <end position="170"/>
    </location>
</feature>
<feature type="compositionally biased region" description="Basic and acidic residues" evidence="1">
    <location>
        <begin position="354"/>
        <end position="367"/>
    </location>
</feature>
<keyword evidence="3" id="KW-1185">Reference proteome</keyword>
<feature type="compositionally biased region" description="Polar residues" evidence="1">
    <location>
        <begin position="126"/>
        <end position="140"/>
    </location>
</feature>
<feature type="region of interest" description="Disordered" evidence="1">
    <location>
        <begin position="126"/>
        <end position="197"/>
    </location>
</feature>
<gene>
    <name evidence="2" type="ORF">DdX_02663</name>
</gene>
<evidence type="ECO:0000313" key="3">
    <source>
        <dbReference type="Proteomes" id="UP001201812"/>
    </source>
</evidence>
<name>A0AAD4R688_9BILA</name>
<dbReference type="Proteomes" id="UP001201812">
    <property type="component" value="Unassembled WGS sequence"/>
</dbReference>